<accession>M6FA06</accession>
<organism evidence="1 2">
    <name type="scientific">Leptospira kirschneri serovar Bulgarica str. Nikolaevo</name>
    <dbReference type="NCBI Taxonomy" id="1240687"/>
    <lineage>
        <taxon>Bacteria</taxon>
        <taxon>Pseudomonadati</taxon>
        <taxon>Spirochaetota</taxon>
        <taxon>Spirochaetia</taxon>
        <taxon>Leptospirales</taxon>
        <taxon>Leptospiraceae</taxon>
        <taxon>Leptospira</taxon>
    </lineage>
</organism>
<comment type="caution">
    <text evidence="1">The sequence shown here is derived from an EMBL/GenBank/DDBJ whole genome shotgun (WGS) entry which is preliminary data.</text>
</comment>
<evidence type="ECO:0000313" key="1">
    <source>
        <dbReference type="EMBL" id="EMK25598.1"/>
    </source>
</evidence>
<dbReference type="AlphaFoldDB" id="M6FA06"/>
<dbReference type="Proteomes" id="UP000011980">
    <property type="component" value="Unassembled WGS sequence"/>
</dbReference>
<reference evidence="1 2" key="1">
    <citation type="submission" date="2013-01" db="EMBL/GenBank/DDBJ databases">
        <authorList>
            <person name="Harkins D.M."/>
            <person name="Durkin A.S."/>
            <person name="Brinkac L.M."/>
            <person name="Haft D.H."/>
            <person name="Selengut J.D."/>
            <person name="Sanka R."/>
            <person name="DePew J."/>
            <person name="Purushe J."/>
            <person name="Galloway R.L."/>
            <person name="Vinetz J.M."/>
            <person name="Sutton G.G."/>
            <person name="Nierman W.C."/>
            <person name="Fouts D.E."/>
        </authorList>
    </citation>
    <scope>NUCLEOTIDE SEQUENCE [LARGE SCALE GENOMIC DNA]</scope>
    <source>
        <strain evidence="1 2">Nikolaevo</strain>
    </source>
</reference>
<proteinExistence type="predicted"/>
<name>M6FA06_9LEPT</name>
<gene>
    <name evidence="1" type="ORF">LEP1GSC008_1546</name>
</gene>
<dbReference type="PATRIC" id="fig|1240687.3.peg.749"/>
<protein>
    <submittedName>
        <fullName evidence="1">Uncharacterized protein</fullName>
    </submittedName>
</protein>
<evidence type="ECO:0000313" key="2">
    <source>
        <dbReference type="Proteomes" id="UP000011980"/>
    </source>
</evidence>
<sequence length="66" mass="7739">MESSRLLISSEKFQSTSSLIRERNEYKSQYCLILVKFQSTSSSIRERNRLGIIFLDTLPRFNPLPL</sequence>
<dbReference type="EMBL" id="ANCE01000043">
    <property type="protein sequence ID" value="EMK25598.1"/>
    <property type="molecule type" value="Genomic_DNA"/>
</dbReference>